<protein>
    <submittedName>
        <fullName evidence="1">Uncharacterized protein</fullName>
    </submittedName>
</protein>
<dbReference type="EMBL" id="ACIL03000016">
    <property type="protein sequence ID" value="ESL02445.1"/>
    <property type="molecule type" value="Genomic_DNA"/>
</dbReference>
<proteinExistence type="predicted"/>
<dbReference type="HOGENOM" id="CLU_2567567_0_0_9"/>
<reference evidence="1 2" key="1">
    <citation type="submission" date="2013-06" db="EMBL/GenBank/DDBJ databases">
        <authorList>
            <person name="Weinstock G."/>
            <person name="Sodergren E."/>
            <person name="Clifton S."/>
            <person name="Fulton L."/>
            <person name="Fulton B."/>
            <person name="Courtney L."/>
            <person name="Fronick C."/>
            <person name="Harrison M."/>
            <person name="Strong C."/>
            <person name="Farmer C."/>
            <person name="Delahaunty K."/>
            <person name="Markovic C."/>
            <person name="Hall O."/>
            <person name="Minx P."/>
            <person name="Tomlinson C."/>
            <person name="Mitreva M."/>
            <person name="Nelson J."/>
            <person name="Hou S."/>
            <person name="Wollam A."/>
            <person name="Pepin K.H."/>
            <person name="Johnson M."/>
            <person name="Bhonagiri V."/>
            <person name="Nash W.E."/>
            <person name="Warren W."/>
            <person name="Chinwalla A."/>
            <person name="Mardis E.R."/>
            <person name="Wilson R.K."/>
        </authorList>
    </citation>
    <scope>NUCLEOTIDE SEQUENCE [LARGE SCALE GENOMIC DNA]</scope>
    <source>
        <strain evidence="1 2">ATCC 51271</strain>
    </source>
</reference>
<name>V2Z686_9FIRM</name>
<dbReference type="Proteomes" id="UP000018227">
    <property type="component" value="Unassembled WGS sequence"/>
</dbReference>
<dbReference type="PROSITE" id="PS51257">
    <property type="entry name" value="PROKAR_LIPOPROTEIN"/>
    <property type="match status" value="1"/>
</dbReference>
<dbReference type="STRING" id="592026.GCWU0000282_002581"/>
<sequence length="81" mass="9509">MSLKVSTKRRYFDTVMMNSLNFATGCCKVSGKRIAIKMENNDKLYGDDIILTYKDKIVKILMISNENYKIKNILIKTRRLR</sequence>
<comment type="caution">
    <text evidence="1">The sequence shown here is derived from an EMBL/GenBank/DDBJ whole genome shotgun (WGS) entry which is preliminary data.</text>
</comment>
<keyword evidence="2" id="KW-1185">Reference proteome</keyword>
<evidence type="ECO:0000313" key="2">
    <source>
        <dbReference type="Proteomes" id="UP000018227"/>
    </source>
</evidence>
<gene>
    <name evidence="1" type="ORF">GCWU0000282_002581</name>
</gene>
<accession>V2Z686</accession>
<organism evidence="1 2">
    <name type="scientific">Catonella morbi ATCC 51271</name>
    <dbReference type="NCBI Taxonomy" id="592026"/>
    <lineage>
        <taxon>Bacteria</taxon>
        <taxon>Bacillati</taxon>
        <taxon>Bacillota</taxon>
        <taxon>Clostridia</taxon>
        <taxon>Lachnospirales</taxon>
        <taxon>Lachnospiraceae</taxon>
        <taxon>Catonella</taxon>
    </lineage>
</organism>
<evidence type="ECO:0000313" key="1">
    <source>
        <dbReference type="EMBL" id="ESL02445.1"/>
    </source>
</evidence>
<dbReference type="AlphaFoldDB" id="V2Z686"/>